<feature type="transmembrane region" description="Helical" evidence="1">
    <location>
        <begin position="150"/>
        <end position="166"/>
    </location>
</feature>
<evidence type="ECO:0000256" key="1">
    <source>
        <dbReference type="SAM" id="Phobius"/>
    </source>
</evidence>
<dbReference type="AlphaFoldDB" id="M0MCI2"/>
<name>M0MCI2_9EURY</name>
<proteinExistence type="predicted"/>
<feature type="transmembrane region" description="Helical" evidence="1">
    <location>
        <begin position="62"/>
        <end position="82"/>
    </location>
</feature>
<keyword evidence="3" id="KW-1185">Reference proteome</keyword>
<keyword evidence="1" id="KW-0812">Transmembrane</keyword>
<comment type="caution">
    <text evidence="2">The sequence shown here is derived from an EMBL/GenBank/DDBJ whole genome shotgun (WGS) entry which is preliminary data.</text>
</comment>
<sequence length="174" mass="19105">MKYLSLMEDGKVRLLQYLGTALVVVSVAVHLWWGLPRFLIYARPQTLAFYLQSGGVPDPRPFLFMGMVVAIVIVGMAVWRGLVEDRTVYAVLLILMLGSIVGWMLWHTILNHGVALTSSNAAATEGHQGSVVSTLFTHFVTVPLEGGTKLVELAAVLVFGVLLRVTPRTTKTDR</sequence>
<dbReference type="Proteomes" id="UP000011566">
    <property type="component" value="Unassembled WGS sequence"/>
</dbReference>
<feature type="transmembrane region" description="Helical" evidence="1">
    <location>
        <begin position="89"/>
        <end position="109"/>
    </location>
</feature>
<gene>
    <name evidence="2" type="ORF">C447_00880</name>
</gene>
<dbReference type="PATRIC" id="fig|1132509.6.peg.213"/>
<organism evidence="2 3">
    <name type="scientific">Halococcus hamelinensis 100A6</name>
    <dbReference type="NCBI Taxonomy" id="1132509"/>
    <lineage>
        <taxon>Archaea</taxon>
        <taxon>Methanobacteriati</taxon>
        <taxon>Methanobacteriota</taxon>
        <taxon>Stenosarchaea group</taxon>
        <taxon>Halobacteria</taxon>
        <taxon>Halobacteriales</taxon>
        <taxon>Halococcaceae</taxon>
        <taxon>Halococcus</taxon>
    </lineage>
</organism>
<evidence type="ECO:0000313" key="2">
    <source>
        <dbReference type="EMBL" id="EMA42100.1"/>
    </source>
</evidence>
<keyword evidence="1" id="KW-0472">Membrane</keyword>
<dbReference type="eggNOG" id="arCOG09073">
    <property type="taxonomic scope" value="Archaea"/>
</dbReference>
<keyword evidence="1" id="KW-1133">Transmembrane helix</keyword>
<dbReference type="OrthoDB" id="229756at2157"/>
<feature type="transmembrane region" description="Helical" evidence="1">
    <location>
        <begin position="12"/>
        <end position="33"/>
    </location>
</feature>
<dbReference type="EMBL" id="AOMB01000003">
    <property type="protein sequence ID" value="EMA42100.1"/>
    <property type="molecule type" value="Genomic_DNA"/>
</dbReference>
<accession>M0MCI2</accession>
<reference evidence="2 3" key="1">
    <citation type="journal article" date="2014" name="PLoS Genet.">
        <title>Phylogenetically driven sequencing of extremely halophilic archaea reveals strategies for static and dynamic osmo-response.</title>
        <authorList>
            <person name="Becker E.A."/>
            <person name="Seitzer P.M."/>
            <person name="Tritt A."/>
            <person name="Larsen D."/>
            <person name="Krusor M."/>
            <person name="Yao A.I."/>
            <person name="Wu D."/>
            <person name="Madern D."/>
            <person name="Eisen J.A."/>
            <person name="Darling A.E."/>
            <person name="Facciotti M.T."/>
        </authorList>
    </citation>
    <scope>NUCLEOTIDE SEQUENCE [LARGE SCALE GENOMIC DNA]</scope>
    <source>
        <strain evidence="2 3">100A6</strain>
    </source>
</reference>
<evidence type="ECO:0000313" key="3">
    <source>
        <dbReference type="Proteomes" id="UP000011566"/>
    </source>
</evidence>
<protein>
    <submittedName>
        <fullName evidence="2">Uncharacterized protein</fullName>
    </submittedName>
</protein>